<dbReference type="Proteomes" id="UP001139103">
    <property type="component" value="Unassembled WGS sequence"/>
</dbReference>
<sequence length="238" mass="25188">MPLANKELEVSEAKVIVVTGATRGLGRAMVAKFIAAGHTVIGCGRNADLVAQLTETFGGPHRFDVLDVTNYEAVAAWAGEVLGQYGPPDLLVNNAALINDSKVLWEIEPNQFDDLMDVNLKGMFYVIRSFVPAMVEREQGVIVNFSSGWGRSVSPKVAPYCCTKYGVEGMTLSLAKELPRGMAAVPFSPGAVNTDMLQACIGESAGGFSTADKWAEAGAPFLLNLGPADNGKSLTCSV</sequence>
<accession>A0A9X1MI54</accession>
<dbReference type="PANTHER" id="PTHR45267:SF2">
    <property type="entry name" value="NADPH-DEPENDENT PTERIN ALDEHYDE REDUCTASE"/>
    <property type="match status" value="1"/>
</dbReference>
<dbReference type="InterPro" id="IPR002347">
    <property type="entry name" value="SDR_fam"/>
</dbReference>
<dbReference type="CDD" id="cd05233">
    <property type="entry name" value="SDR_c"/>
    <property type="match status" value="1"/>
</dbReference>
<dbReference type="EMBL" id="JAJKFT010000002">
    <property type="protein sequence ID" value="MCC9627354.1"/>
    <property type="molecule type" value="Genomic_DNA"/>
</dbReference>
<dbReference type="RefSeq" id="WP_230269173.1">
    <property type="nucleotide sequence ID" value="NZ_JAJKFU010000006.1"/>
</dbReference>
<dbReference type="AlphaFoldDB" id="A0A9X1MI54"/>
<dbReference type="PROSITE" id="PS00061">
    <property type="entry name" value="ADH_SHORT"/>
    <property type="match status" value="1"/>
</dbReference>
<proteinExistence type="inferred from homology"/>
<reference evidence="2" key="1">
    <citation type="submission" date="2021-11" db="EMBL/GenBank/DDBJ databases">
        <title>Genome sequence.</title>
        <authorList>
            <person name="Sun Q."/>
        </authorList>
    </citation>
    <scope>NUCLEOTIDE SEQUENCE</scope>
    <source>
        <strain evidence="2">JC732</strain>
    </source>
</reference>
<protein>
    <submittedName>
        <fullName evidence="2">SDR family oxidoreductase</fullName>
    </submittedName>
</protein>
<dbReference type="InterPro" id="IPR036291">
    <property type="entry name" value="NAD(P)-bd_dom_sf"/>
</dbReference>
<organism evidence="2 3">
    <name type="scientific">Blastopirellula sediminis</name>
    <dbReference type="NCBI Taxonomy" id="2894196"/>
    <lineage>
        <taxon>Bacteria</taxon>
        <taxon>Pseudomonadati</taxon>
        <taxon>Planctomycetota</taxon>
        <taxon>Planctomycetia</taxon>
        <taxon>Pirellulales</taxon>
        <taxon>Pirellulaceae</taxon>
        <taxon>Blastopirellula</taxon>
    </lineage>
</organism>
<dbReference type="PRINTS" id="PR00081">
    <property type="entry name" value="GDHRDH"/>
</dbReference>
<evidence type="ECO:0000313" key="3">
    <source>
        <dbReference type="Proteomes" id="UP001139103"/>
    </source>
</evidence>
<dbReference type="InterPro" id="IPR053241">
    <property type="entry name" value="NADPH_pterin_aldehyde_rdct"/>
</dbReference>
<name>A0A9X1MI54_9BACT</name>
<evidence type="ECO:0000313" key="2">
    <source>
        <dbReference type="EMBL" id="MCC9627354.1"/>
    </source>
</evidence>
<dbReference type="Pfam" id="PF00106">
    <property type="entry name" value="adh_short"/>
    <property type="match status" value="1"/>
</dbReference>
<comment type="similarity">
    <text evidence="1">Belongs to the short-chain dehydrogenases/reductases (SDR) family.</text>
</comment>
<dbReference type="SUPFAM" id="SSF51735">
    <property type="entry name" value="NAD(P)-binding Rossmann-fold domains"/>
    <property type="match status" value="1"/>
</dbReference>
<gene>
    <name evidence="2" type="ORF">LOC68_03010</name>
</gene>
<dbReference type="GO" id="GO:0016616">
    <property type="term" value="F:oxidoreductase activity, acting on the CH-OH group of donors, NAD or NADP as acceptor"/>
    <property type="evidence" value="ECO:0007669"/>
    <property type="project" value="TreeGrafter"/>
</dbReference>
<dbReference type="PRINTS" id="PR00080">
    <property type="entry name" value="SDRFAMILY"/>
</dbReference>
<dbReference type="PANTHER" id="PTHR45267">
    <property type="match status" value="1"/>
</dbReference>
<comment type="caution">
    <text evidence="2">The sequence shown here is derived from an EMBL/GenBank/DDBJ whole genome shotgun (WGS) entry which is preliminary data.</text>
</comment>
<dbReference type="Gene3D" id="3.40.50.720">
    <property type="entry name" value="NAD(P)-binding Rossmann-like Domain"/>
    <property type="match status" value="1"/>
</dbReference>
<dbReference type="GO" id="GO:0005829">
    <property type="term" value="C:cytosol"/>
    <property type="evidence" value="ECO:0007669"/>
    <property type="project" value="TreeGrafter"/>
</dbReference>
<dbReference type="InterPro" id="IPR020904">
    <property type="entry name" value="Sc_DH/Rdtase_CS"/>
</dbReference>
<evidence type="ECO:0000256" key="1">
    <source>
        <dbReference type="RuleBase" id="RU000363"/>
    </source>
</evidence>
<keyword evidence="3" id="KW-1185">Reference proteome</keyword>